<evidence type="ECO:0000313" key="3">
    <source>
        <dbReference type="Proteomes" id="UP001270362"/>
    </source>
</evidence>
<name>A0AAE0X6A3_9PEZI</name>
<protein>
    <submittedName>
        <fullName evidence="2">Uncharacterized protein</fullName>
    </submittedName>
</protein>
<dbReference type="AlphaFoldDB" id="A0AAE0X6A3"/>
<reference evidence="2" key="2">
    <citation type="submission" date="2023-06" db="EMBL/GenBank/DDBJ databases">
        <authorList>
            <consortium name="Lawrence Berkeley National Laboratory"/>
            <person name="Haridas S."/>
            <person name="Hensen N."/>
            <person name="Bonometti L."/>
            <person name="Westerberg I."/>
            <person name="Brannstrom I.O."/>
            <person name="Guillou S."/>
            <person name="Cros-Aarteil S."/>
            <person name="Calhoun S."/>
            <person name="Kuo A."/>
            <person name="Mondo S."/>
            <person name="Pangilinan J."/>
            <person name="Riley R."/>
            <person name="Labutti K."/>
            <person name="Andreopoulos B."/>
            <person name="Lipzen A."/>
            <person name="Chen C."/>
            <person name="Yanf M."/>
            <person name="Daum C."/>
            <person name="Ng V."/>
            <person name="Clum A."/>
            <person name="Steindorff A."/>
            <person name="Ohm R."/>
            <person name="Martin F."/>
            <person name="Silar P."/>
            <person name="Natvig D."/>
            <person name="Lalanne C."/>
            <person name="Gautier V."/>
            <person name="Ament-Velasquez S.L."/>
            <person name="Kruys A."/>
            <person name="Hutchinson M.I."/>
            <person name="Powell A.J."/>
            <person name="Barry K."/>
            <person name="Miller A.N."/>
            <person name="Grigoriev I.V."/>
            <person name="Debuchy R."/>
            <person name="Gladieux P."/>
            <person name="Thoren M.H."/>
            <person name="Johannesson H."/>
        </authorList>
    </citation>
    <scope>NUCLEOTIDE SEQUENCE</scope>
    <source>
        <strain evidence="2">CBS 314.62</strain>
    </source>
</reference>
<dbReference type="PANTHER" id="PTHR35186:SF4">
    <property type="entry name" value="PRION-INHIBITION AND PROPAGATION HELO DOMAIN-CONTAINING PROTEIN"/>
    <property type="match status" value="1"/>
</dbReference>
<evidence type="ECO:0000313" key="2">
    <source>
        <dbReference type="EMBL" id="KAK3685900.1"/>
    </source>
</evidence>
<comment type="caution">
    <text evidence="2">The sequence shown here is derived from an EMBL/GenBank/DDBJ whole genome shotgun (WGS) entry which is preliminary data.</text>
</comment>
<gene>
    <name evidence="2" type="ORF">B0T22DRAFT_443022</name>
</gene>
<dbReference type="PANTHER" id="PTHR35186">
    <property type="entry name" value="ANK_REP_REGION DOMAIN-CONTAINING PROTEIN"/>
    <property type="match status" value="1"/>
</dbReference>
<organism evidence="2 3">
    <name type="scientific">Podospora appendiculata</name>
    <dbReference type="NCBI Taxonomy" id="314037"/>
    <lineage>
        <taxon>Eukaryota</taxon>
        <taxon>Fungi</taxon>
        <taxon>Dikarya</taxon>
        <taxon>Ascomycota</taxon>
        <taxon>Pezizomycotina</taxon>
        <taxon>Sordariomycetes</taxon>
        <taxon>Sordariomycetidae</taxon>
        <taxon>Sordariales</taxon>
        <taxon>Podosporaceae</taxon>
        <taxon>Podospora</taxon>
    </lineage>
</organism>
<accession>A0AAE0X6A3</accession>
<sequence length="359" mass="39643">MSGFEIAGAVLGSLPIIVSGLQFYMEGASTIGKLRIYKRELERLILSIETEHVMLQDICEKLLLGIAPQTQIEEMIDDPFGALWKQQDTAEAMAEAIRLMMEKLNVGPDGKRHFKSAAFVLQRAEYQDLLSRIRDGVSSLQKMMTLNIELEPDRKRRSQGRLYKLAHNMSESIYQALCSAFSCTCVHDVGLRLTPPTQTIIPQDDDEDVLDKLQFRLAISQNRTSQGIQVRQWDEVALRPAKEPKPSTPSPPQMPPPSSSSSSFSKRARFTATKPSAKTTHVAQLSSTAVTLTTSISSLTLTPTASGPGIPRKPHERTLRSLTNFRQTTRGLDAASDDVYGGILGLLEEDISASGARRC</sequence>
<keyword evidence="3" id="KW-1185">Reference proteome</keyword>
<reference evidence="2" key="1">
    <citation type="journal article" date="2023" name="Mol. Phylogenet. Evol.">
        <title>Genome-scale phylogeny and comparative genomics of the fungal order Sordariales.</title>
        <authorList>
            <person name="Hensen N."/>
            <person name="Bonometti L."/>
            <person name="Westerberg I."/>
            <person name="Brannstrom I.O."/>
            <person name="Guillou S."/>
            <person name="Cros-Aarteil S."/>
            <person name="Calhoun S."/>
            <person name="Haridas S."/>
            <person name="Kuo A."/>
            <person name="Mondo S."/>
            <person name="Pangilinan J."/>
            <person name="Riley R."/>
            <person name="LaButti K."/>
            <person name="Andreopoulos B."/>
            <person name="Lipzen A."/>
            <person name="Chen C."/>
            <person name="Yan M."/>
            <person name="Daum C."/>
            <person name="Ng V."/>
            <person name="Clum A."/>
            <person name="Steindorff A."/>
            <person name="Ohm R.A."/>
            <person name="Martin F."/>
            <person name="Silar P."/>
            <person name="Natvig D.O."/>
            <person name="Lalanne C."/>
            <person name="Gautier V."/>
            <person name="Ament-Velasquez S.L."/>
            <person name="Kruys A."/>
            <person name="Hutchinson M.I."/>
            <person name="Powell A.J."/>
            <person name="Barry K."/>
            <person name="Miller A.N."/>
            <person name="Grigoriev I.V."/>
            <person name="Debuchy R."/>
            <person name="Gladieux P."/>
            <person name="Hiltunen Thoren M."/>
            <person name="Johannesson H."/>
        </authorList>
    </citation>
    <scope>NUCLEOTIDE SEQUENCE</scope>
    <source>
        <strain evidence="2">CBS 314.62</strain>
    </source>
</reference>
<proteinExistence type="predicted"/>
<feature type="compositionally biased region" description="Pro residues" evidence="1">
    <location>
        <begin position="246"/>
        <end position="258"/>
    </location>
</feature>
<feature type="region of interest" description="Disordered" evidence="1">
    <location>
        <begin position="240"/>
        <end position="286"/>
    </location>
</feature>
<dbReference type="Proteomes" id="UP001270362">
    <property type="component" value="Unassembled WGS sequence"/>
</dbReference>
<feature type="compositionally biased region" description="Polar residues" evidence="1">
    <location>
        <begin position="273"/>
        <end position="284"/>
    </location>
</feature>
<evidence type="ECO:0000256" key="1">
    <source>
        <dbReference type="SAM" id="MobiDB-lite"/>
    </source>
</evidence>
<dbReference type="EMBL" id="JAULSO010000003">
    <property type="protein sequence ID" value="KAK3685900.1"/>
    <property type="molecule type" value="Genomic_DNA"/>
</dbReference>